<proteinExistence type="predicted"/>
<dbReference type="Pfam" id="PF18887">
    <property type="entry name" value="MBG_3"/>
    <property type="match status" value="1"/>
</dbReference>
<dbReference type="InterPro" id="IPR043772">
    <property type="entry name" value="MBG_3"/>
</dbReference>
<evidence type="ECO:0000259" key="1">
    <source>
        <dbReference type="Pfam" id="PF18887"/>
    </source>
</evidence>
<accession>A0ABU3E7N9</accession>
<feature type="non-terminal residue" evidence="2">
    <location>
        <position position="89"/>
    </location>
</feature>
<sequence length="89" mass="9384">ENAEITGVAFEGDTFIYDGAAHSIFVTGLPEGATVKYADNGQINAGTYTVTATVSQDNYNDKVLTADLVIEKAEAVITAEAVQTFTYDG</sequence>
<evidence type="ECO:0000313" key="3">
    <source>
        <dbReference type="Proteomes" id="UP001261624"/>
    </source>
</evidence>
<dbReference type="EMBL" id="JAVRHM010000090">
    <property type="protein sequence ID" value="MDT0691975.1"/>
    <property type="molecule type" value="Genomic_DNA"/>
</dbReference>
<protein>
    <submittedName>
        <fullName evidence="2">MBG domain-containing protein</fullName>
    </submittedName>
</protein>
<dbReference type="Proteomes" id="UP001261624">
    <property type="component" value="Unassembled WGS sequence"/>
</dbReference>
<reference evidence="2 3" key="1">
    <citation type="submission" date="2023-09" db="EMBL/GenBank/DDBJ databases">
        <authorList>
            <person name="Rey-Velasco X."/>
        </authorList>
    </citation>
    <scope>NUCLEOTIDE SEQUENCE [LARGE SCALE GENOMIC DNA]</scope>
    <source>
        <strain evidence="2 3">F188</strain>
    </source>
</reference>
<gene>
    <name evidence="2" type="ORF">RM549_19470</name>
</gene>
<comment type="caution">
    <text evidence="2">The sequence shown here is derived from an EMBL/GenBank/DDBJ whole genome shotgun (WGS) entry which is preliminary data.</text>
</comment>
<keyword evidence="3" id="KW-1185">Reference proteome</keyword>
<evidence type="ECO:0000313" key="2">
    <source>
        <dbReference type="EMBL" id="MDT0691975.1"/>
    </source>
</evidence>
<feature type="domain" description="MBG" evidence="1">
    <location>
        <begin position="16"/>
        <end position="73"/>
    </location>
</feature>
<organism evidence="2 3">
    <name type="scientific">Autumnicola patrickiae</name>
    <dbReference type="NCBI Taxonomy" id="3075591"/>
    <lineage>
        <taxon>Bacteria</taxon>
        <taxon>Pseudomonadati</taxon>
        <taxon>Bacteroidota</taxon>
        <taxon>Flavobacteriia</taxon>
        <taxon>Flavobacteriales</taxon>
        <taxon>Flavobacteriaceae</taxon>
        <taxon>Autumnicola</taxon>
    </lineage>
</organism>
<feature type="non-terminal residue" evidence="2">
    <location>
        <position position="1"/>
    </location>
</feature>
<dbReference type="RefSeq" id="WP_311687790.1">
    <property type="nucleotide sequence ID" value="NZ_JAVRHM010000090.1"/>
</dbReference>
<name>A0ABU3E7N9_9FLAO</name>